<protein>
    <recommendedName>
        <fullName evidence="3">F-box domain-containing protein</fullName>
    </recommendedName>
</protein>
<evidence type="ECO:0000313" key="2">
    <source>
        <dbReference type="Proteomes" id="UP000054477"/>
    </source>
</evidence>
<dbReference type="OrthoDB" id="5595695at2759"/>
<keyword evidence="2" id="KW-1185">Reference proteome</keyword>
<organism evidence="1 2">
    <name type="scientific">Laccaria amethystina LaAM-08-1</name>
    <dbReference type="NCBI Taxonomy" id="1095629"/>
    <lineage>
        <taxon>Eukaryota</taxon>
        <taxon>Fungi</taxon>
        <taxon>Dikarya</taxon>
        <taxon>Basidiomycota</taxon>
        <taxon>Agaricomycotina</taxon>
        <taxon>Agaricomycetes</taxon>
        <taxon>Agaricomycetidae</taxon>
        <taxon>Agaricales</taxon>
        <taxon>Agaricineae</taxon>
        <taxon>Hydnangiaceae</taxon>
        <taxon>Laccaria</taxon>
    </lineage>
</organism>
<reference evidence="2" key="2">
    <citation type="submission" date="2015-01" db="EMBL/GenBank/DDBJ databases">
        <title>Evolutionary Origins and Diversification of the Mycorrhizal Mutualists.</title>
        <authorList>
            <consortium name="DOE Joint Genome Institute"/>
            <consortium name="Mycorrhizal Genomics Consortium"/>
            <person name="Kohler A."/>
            <person name="Kuo A."/>
            <person name="Nagy L.G."/>
            <person name="Floudas D."/>
            <person name="Copeland A."/>
            <person name="Barry K.W."/>
            <person name="Cichocki N."/>
            <person name="Veneault-Fourrey C."/>
            <person name="LaButti K."/>
            <person name="Lindquist E.A."/>
            <person name="Lipzen A."/>
            <person name="Lundell T."/>
            <person name="Morin E."/>
            <person name="Murat C."/>
            <person name="Riley R."/>
            <person name="Ohm R."/>
            <person name="Sun H."/>
            <person name="Tunlid A."/>
            <person name="Henrissat B."/>
            <person name="Grigoriev I.V."/>
            <person name="Hibbett D.S."/>
            <person name="Martin F."/>
        </authorList>
    </citation>
    <scope>NUCLEOTIDE SEQUENCE [LARGE SCALE GENOMIC DNA]</scope>
    <source>
        <strain evidence="2">LaAM-08-1</strain>
    </source>
</reference>
<dbReference type="EMBL" id="KN838538">
    <property type="protein sequence ID" value="KIK09650.1"/>
    <property type="molecule type" value="Genomic_DNA"/>
</dbReference>
<accession>A0A0C9XBM9</accession>
<proteinExistence type="predicted"/>
<sequence length="436" mass="49547">MRLDWTDMAPEVLQKILIHATATSPIGLPKEWFNLVLSCRHFRDCLSCNSRKLFSTLFAQKFDISAPVRRLGEDVVQNSAKLEMQRRFNAMNIFRKRRLGDGSLTEAFWIAFLMCEDSGGSQKNIKQLLNASLPSFLELFLRERLYLGADTNNGWPFANERNSLAAALLWLMASSTSINAESPGVRDKVQELLSPFIFAPFRVSLLSIPLFGPTDDEGMPRTSTIHGQYPPNHPPPVVVVFGNNNRKARIPCASLYATLLYFIHTEIQGFDVASPRECQRCSQLSGSATGTYIDDIEDFYNHCRTTFADFPAIDNGVPFYSYYDDWRSQLKVPSDFRATGRRPLYLTLKKHYTSDIRNVRMACKLNAWLPENCRVAETPVSRSLCKRTIFLIYFEKTGLFLSDTEGTFNTHYDAFQYGFQGPVGKRKQVVDVIITG</sequence>
<reference evidence="1 2" key="1">
    <citation type="submission" date="2014-04" db="EMBL/GenBank/DDBJ databases">
        <authorList>
            <consortium name="DOE Joint Genome Institute"/>
            <person name="Kuo A."/>
            <person name="Kohler A."/>
            <person name="Nagy L.G."/>
            <person name="Floudas D."/>
            <person name="Copeland A."/>
            <person name="Barry K.W."/>
            <person name="Cichocki N."/>
            <person name="Veneault-Fourrey C."/>
            <person name="LaButti K."/>
            <person name="Lindquist E.A."/>
            <person name="Lipzen A."/>
            <person name="Lundell T."/>
            <person name="Morin E."/>
            <person name="Murat C."/>
            <person name="Sun H."/>
            <person name="Tunlid A."/>
            <person name="Henrissat B."/>
            <person name="Grigoriev I.V."/>
            <person name="Hibbett D.S."/>
            <person name="Martin F."/>
            <person name="Nordberg H.P."/>
            <person name="Cantor M.N."/>
            <person name="Hua S.X."/>
        </authorList>
    </citation>
    <scope>NUCLEOTIDE SEQUENCE [LARGE SCALE GENOMIC DNA]</scope>
    <source>
        <strain evidence="1 2">LaAM-08-1</strain>
    </source>
</reference>
<dbReference type="Proteomes" id="UP000054477">
    <property type="component" value="Unassembled WGS sequence"/>
</dbReference>
<dbReference type="HOGENOM" id="CLU_011151_0_1_1"/>
<evidence type="ECO:0008006" key="3">
    <source>
        <dbReference type="Google" id="ProtNLM"/>
    </source>
</evidence>
<evidence type="ECO:0000313" key="1">
    <source>
        <dbReference type="EMBL" id="KIK09650.1"/>
    </source>
</evidence>
<dbReference type="AlphaFoldDB" id="A0A0C9XBM9"/>
<gene>
    <name evidence="1" type="ORF">K443DRAFT_127532</name>
</gene>
<name>A0A0C9XBM9_9AGAR</name>